<evidence type="ECO:0000313" key="1">
    <source>
        <dbReference type="EMBL" id="KAB2600273.1"/>
    </source>
</evidence>
<name>A0A5N5FBR0_9ROSA</name>
<dbReference type="EMBL" id="SMOL01000753">
    <property type="protein sequence ID" value="KAB2600273.1"/>
    <property type="molecule type" value="Genomic_DNA"/>
</dbReference>
<organism evidence="1 2">
    <name type="scientific">Pyrus ussuriensis x Pyrus communis</name>
    <dbReference type="NCBI Taxonomy" id="2448454"/>
    <lineage>
        <taxon>Eukaryota</taxon>
        <taxon>Viridiplantae</taxon>
        <taxon>Streptophyta</taxon>
        <taxon>Embryophyta</taxon>
        <taxon>Tracheophyta</taxon>
        <taxon>Spermatophyta</taxon>
        <taxon>Magnoliopsida</taxon>
        <taxon>eudicotyledons</taxon>
        <taxon>Gunneridae</taxon>
        <taxon>Pentapetalae</taxon>
        <taxon>rosids</taxon>
        <taxon>fabids</taxon>
        <taxon>Rosales</taxon>
        <taxon>Rosaceae</taxon>
        <taxon>Amygdaloideae</taxon>
        <taxon>Maleae</taxon>
        <taxon>Pyrus</taxon>
    </lineage>
</organism>
<reference evidence="2" key="2">
    <citation type="submission" date="2019-10" db="EMBL/GenBank/DDBJ databases">
        <title>A de novo genome assembly of a pear dwarfing rootstock.</title>
        <authorList>
            <person name="Wang F."/>
            <person name="Wang J."/>
            <person name="Li S."/>
            <person name="Zhang Y."/>
            <person name="Fang M."/>
            <person name="Ma L."/>
            <person name="Zhao Y."/>
            <person name="Jiang S."/>
        </authorList>
    </citation>
    <scope>NUCLEOTIDE SEQUENCE [LARGE SCALE GENOMIC DNA]</scope>
</reference>
<sequence>MVVPSRHVVPHPFNFTHSSFLRLPLTPSSTLFDLAPHDQAISFCSEAYDEPLGGIVGGCELTSGSMMGLQVS</sequence>
<protein>
    <submittedName>
        <fullName evidence="1">Uncharacterized protein</fullName>
    </submittedName>
</protein>
<gene>
    <name evidence="1" type="ORF">D8674_010544</name>
</gene>
<reference evidence="1 2" key="1">
    <citation type="submission" date="2019-09" db="EMBL/GenBank/DDBJ databases">
        <authorList>
            <person name="Ou C."/>
        </authorList>
    </citation>
    <scope>NUCLEOTIDE SEQUENCE [LARGE SCALE GENOMIC DNA]</scope>
    <source>
        <strain evidence="1">S2</strain>
        <tissue evidence="1">Leaf</tissue>
    </source>
</reference>
<keyword evidence="2" id="KW-1185">Reference proteome</keyword>
<dbReference type="AlphaFoldDB" id="A0A5N5FBR0"/>
<comment type="caution">
    <text evidence="1">The sequence shown here is derived from an EMBL/GenBank/DDBJ whole genome shotgun (WGS) entry which is preliminary data.</text>
</comment>
<dbReference type="Proteomes" id="UP000327157">
    <property type="component" value="Chromosome 13"/>
</dbReference>
<accession>A0A5N5FBR0</accession>
<evidence type="ECO:0000313" key="2">
    <source>
        <dbReference type="Proteomes" id="UP000327157"/>
    </source>
</evidence>
<proteinExistence type="predicted"/>
<reference evidence="1 2" key="3">
    <citation type="submission" date="2019-11" db="EMBL/GenBank/DDBJ databases">
        <title>A de novo genome assembly of a pear dwarfing rootstock.</title>
        <authorList>
            <person name="Wang F."/>
            <person name="Wang J."/>
            <person name="Li S."/>
            <person name="Zhang Y."/>
            <person name="Fang M."/>
            <person name="Ma L."/>
            <person name="Zhao Y."/>
            <person name="Jiang S."/>
        </authorList>
    </citation>
    <scope>NUCLEOTIDE SEQUENCE [LARGE SCALE GENOMIC DNA]</scope>
    <source>
        <strain evidence="1">S2</strain>
        <tissue evidence="1">Leaf</tissue>
    </source>
</reference>